<gene>
    <name evidence="3" type="ORF">P5673_007498</name>
</gene>
<accession>A0AAD9QW19</accession>
<comment type="caution">
    <text evidence="3">The sequence shown here is derived from an EMBL/GenBank/DDBJ whole genome shotgun (WGS) entry which is preliminary data.</text>
</comment>
<keyword evidence="2" id="KW-0732">Signal</keyword>
<reference evidence="3" key="2">
    <citation type="journal article" date="2023" name="Science">
        <title>Genomic signatures of disease resistance in endangered staghorn corals.</title>
        <authorList>
            <person name="Vollmer S.V."/>
            <person name="Selwyn J.D."/>
            <person name="Despard B.A."/>
            <person name="Roesel C.L."/>
        </authorList>
    </citation>
    <scope>NUCLEOTIDE SEQUENCE</scope>
    <source>
        <strain evidence="3">K2</strain>
    </source>
</reference>
<evidence type="ECO:0000256" key="2">
    <source>
        <dbReference type="SAM" id="SignalP"/>
    </source>
</evidence>
<dbReference type="PANTHER" id="PTHR31663:SF6">
    <property type="entry name" value="COILED-COIL DOMAIN-CONTAINING PROTEIN 3-LIKE"/>
    <property type="match status" value="1"/>
</dbReference>
<name>A0AAD9QW19_ACRCE</name>
<organism evidence="3 4">
    <name type="scientific">Acropora cervicornis</name>
    <name type="common">Staghorn coral</name>
    <dbReference type="NCBI Taxonomy" id="6130"/>
    <lineage>
        <taxon>Eukaryota</taxon>
        <taxon>Metazoa</taxon>
        <taxon>Cnidaria</taxon>
        <taxon>Anthozoa</taxon>
        <taxon>Hexacorallia</taxon>
        <taxon>Scleractinia</taxon>
        <taxon>Astrocoeniina</taxon>
        <taxon>Acroporidae</taxon>
        <taxon>Acropora</taxon>
    </lineage>
</organism>
<feature type="compositionally biased region" description="Basic residues" evidence="1">
    <location>
        <begin position="194"/>
        <end position="209"/>
    </location>
</feature>
<keyword evidence="4" id="KW-1185">Reference proteome</keyword>
<dbReference type="AlphaFoldDB" id="A0AAD9QW19"/>
<proteinExistence type="predicted"/>
<dbReference type="EMBL" id="JARQWQ010000012">
    <property type="protein sequence ID" value="KAK2568455.1"/>
    <property type="molecule type" value="Genomic_DNA"/>
</dbReference>
<reference evidence="3" key="1">
    <citation type="journal article" date="2023" name="G3 (Bethesda)">
        <title>Whole genome assembly and annotation of the endangered Caribbean coral Acropora cervicornis.</title>
        <authorList>
            <person name="Selwyn J.D."/>
            <person name="Vollmer S.V."/>
        </authorList>
    </citation>
    <scope>NUCLEOTIDE SEQUENCE</scope>
    <source>
        <strain evidence="3">K2</strain>
    </source>
</reference>
<dbReference type="InterPro" id="IPR040311">
    <property type="entry name" value="CCDC3"/>
</dbReference>
<sequence length="293" mass="32556">MKLTHIVILSGIFHNFIPAAFCCSPPENWLLLNAKARVQKAELVIHGTVRGSPRRGPKDDVEGLYSALFEVHCILKGEMLPRFINVSGFGFAGGLCTRSDAYLNKTYVALLRKDDIAESGRPKFTVNEVNVQSATIPTKHKEGQQLLKEIMEIVGKNTSQPLGATKDALPGCTKLVNQPSLHPSKAGRESKRNPCQHRSRRHKKRKNKRCRALFSSTSTQMITTTTEMSTSKSFLSSTKETKADKPSAVIKNQGFVEYILSNNSAKCRTQSVCWCFVLTLHGLVLAVIKWQQT</sequence>
<protein>
    <submittedName>
        <fullName evidence="3">Uncharacterized protein</fullName>
    </submittedName>
</protein>
<feature type="signal peptide" evidence="2">
    <location>
        <begin position="1"/>
        <end position="22"/>
    </location>
</feature>
<dbReference type="Proteomes" id="UP001249851">
    <property type="component" value="Unassembled WGS sequence"/>
</dbReference>
<feature type="region of interest" description="Disordered" evidence="1">
    <location>
        <begin position="177"/>
        <end position="209"/>
    </location>
</feature>
<feature type="chain" id="PRO_5041936869" evidence="2">
    <location>
        <begin position="23"/>
        <end position="293"/>
    </location>
</feature>
<dbReference type="PANTHER" id="PTHR31663">
    <property type="entry name" value="COILED-COIL DOMAIN-CONTAINING PROTEIN 3"/>
    <property type="match status" value="1"/>
</dbReference>
<evidence type="ECO:0000313" key="4">
    <source>
        <dbReference type="Proteomes" id="UP001249851"/>
    </source>
</evidence>
<evidence type="ECO:0000256" key="1">
    <source>
        <dbReference type="SAM" id="MobiDB-lite"/>
    </source>
</evidence>
<evidence type="ECO:0000313" key="3">
    <source>
        <dbReference type="EMBL" id="KAK2568455.1"/>
    </source>
</evidence>